<dbReference type="Pfam" id="PF19760">
    <property type="entry name" value="DUF6247"/>
    <property type="match status" value="1"/>
</dbReference>
<proteinExistence type="predicted"/>
<gene>
    <name evidence="2" type="ORF">ACIB24_15195</name>
</gene>
<organism evidence="2 3">
    <name type="scientific">Spongisporangium articulatum</name>
    <dbReference type="NCBI Taxonomy" id="3362603"/>
    <lineage>
        <taxon>Bacteria</taxon>
        <taxon>Bacillati</taxon>
        <taxon>Actinomycetota</taxon>
        <taxon>Actinomycetes</taxon>
        <taxon>Kineosporiales</taxon>
        <taxon>Kineosporiaceae</taxon>
        <taxon>Spongisporangium</taxon>
    </lineage>
</organism>
<evidence type="ECO:0000313" key="3">
    <source>
        <dbReference type="Proteomes" id="UP001612915"/>
    </source>
</evidence>
<dbReference type="InterPro" id="IPR046214">
    <property type="entry name" value="DUF6247"/>
</dbReference>
<sequence length="99" mass="11448">MSMALPLPQPEQNPRAIREALLPDDRVAFDAQYRRLMRQATDTLDLNPVLQMLEQWRVVAWSSQDPAAHRRMLDTVQRLDAGEDVPTEAWPDTKRRLGL</sequence>
<dbReference type="RefSeq" id="WP_398282014.1">
    <property type="nucleotide sequence ID" value="NZ_JBITLV010000005.1"/>
</dbReference>
<protein>
    <submittedName>
        <fullName evidence="2">DUF6247 family protein</fullName>
    </submittedName>
</protein>
<feature type="region of interest" description="Disordered" evidence="1">
    <location>
        <begin position="80"/>
        <end position="99"/>
    </location>
</feature>
<keyword evidence="3" id="KW-1185">Reference proteome</keyword>
<dbReference type="EMBL" id="JBITLV010000005">
    <property type="protein sequence ID" value="MFI7588414.1"/>
    <property type="molecule type" value="Genomic_DNA"/>
</dbReference>
<evidence type="ECO:0000313" key="2">
    <source>
        <dbReference type="EMBL" id="MFI7588414.1"/>
    </source>
</evidence>
<name>A0ABW8APX6_9ACTN</name>
<accession>A0ABW8APX6</accession>
<dbReference type="Proteomes" id="UP001612915">
    <property type="component" value="Unassembled WGS sequence"/>
</dbReference>
<reference evidence="2 3" key="1">
    <citation type="submission" date="2024-10" db="EMBL/GenBank/DDBJ databases">
        <title>The Natural Products Discovery Center: Release of the First 8490 Sequenced Strains for Exploring Actinobacteria Biosynthetic Diversity.</title>
        <authorList>
            <person name="Kalkreuter E."/>
            <person name="Kautsar S.A."/>
            <person name="Yang D."/>
            <person name="Bader C.D."/>
            <person name="Teijaro C.N."/>
            <person name="Fluegel L."/>
            <person name="Davis C.M."/>
            <person name="Simpson J.R."/>
            <person name="Lauterbach L."/>
            <person name="Steele A.D."/>
            <person name="Gui C."/>
            <person name="Meng S."/>
            <person name="Li G."/>
            <person name="Viehrig K."/>
            <person name="Ye F."/>
            <person name="Su P."/>
            <person name="Kiefer A.F."/>
            <person name="Nichols A."/>
            <person name="Cepeda A.J."/>
            <person name="Yan W."/>
            <person name="Fan B."/>
            <person name="Jiang Y."/>
            <person name="Adhikari A."/>
            <person name="Zheng C.-J."/>
            <person name="Schuster L."/>
            <person name="Cowan T.M."/>
            <person name="Smanski M.J."/>
            <person name="Chevrette M.G."/>
            <person name="De Carvalho L.P.S."/>
            <person name="Shen B."/>
        </authorList>
    </citation>
    <scope>NUCLEOTIDE SEQUENCE [LARGE SCALE GENOMIC DNA]</scope>
    <source>
        <strain evidence="2 3">NPDC049639</strain>
    </source>
</reference>
<comment type="caution">
    <text evidence="2">The sequence shown here is derived from an EMBL/GenBank/DDBJ whole genome shotgun (WGS) entry which is preliminary data.</text>
</comment>
<evidence type="ECO:0000256" key="1">
    <source>
        <dbReference type="SAM" id="MobiDB-lite"/>
    </source>
</evidence>